<dbReference type="AlphaFoldDB" id="A0A0F9IX42"/>
<dbReference type="SUPFAM" id="SSF48452">
    <property type="entry name" value="TPR-like"/>
    <property type="match status" value="1"/>
</dbReference>
<organism evidence="1">
    <name type="scientific">marine sediment metagenome</name>
    <dbReference type="NCBI Taxonomy" id="412755"/>
    <lineage>
        <taxon>unclassified sequences</taxon>
        <taxon>metagenomes</taxon>
        <taxon>ecological metagenomes</taxon>
    </lineage>
</organism>
<sequence length="50" mass="5900">LEKALTIFNKAIKINPYDKRIYSIKMELLLKMGRYKETADSAKEGMKYML</sequence>
<dbReference type="InterPro" id="IPR011990">
    <property type="entry name" value="TPR-like_helical_dom_sf"/>
</dbReference>
<dbReference type="Gene3D" id="1.25.40.10">
    <property type="entry name" value="Tetratricopeptide repeat domain"/>
    <property type="match status" value="1"/>
</dbReference>
<comment type="caution">
    <text evidence="1">The sequence shown here is derived from an EMBL/GenBank/DDBJ whole genome shotgun (WGS) entry which is preliminary data.</text>
</comment>
<dbReference type="EMBL" id="LAZR01019671">
    <property type="protein sequence ID" value="KKL91672.1"/>
    <property type="molecule type" value="Genomic_DNA"/>
</dbReference>
<feature type="non-terminal residue" evidence="1">
    <location>
        <position position="1"/>
    </location>
</feature>
<evidence type="ECO:0000313" key="1">
    <source>
        <dbReference type="EMBL" id="KKL91672.1"/>
    </source>
</evidence>
<protein>
    <submittedName>
        <fullName evidence="1">Uncharacterized protein</fullName>
    </submittedName>
</protein>
<proteinExistence type="predicted"/>
<reference evidence="1" key="1">
    <citation type="journal article" date="2015" name="Nature">
        <title>Complex archaea that bridge the gap between prokaryotes and eukaryotes.</title>
        <authorList>
            <person name="Spang A."/>
            <person name="Saw J.H."/>
            <person name="Jorgensen S.L."/>
            <person name="Zaremba-Niedzwiedzka K."/>
            <person name="Martijn J."/>
            <person name="Lind A.E."/>
            <person name="van Eijk R."/>
            <person name="Schleper C."/>
            <person name="Guy L."/>
            <person name="Ettema T.J."/>
        </authorList>
    </citation>
    <scope>NUCLEOTIDE SEQUENCE</scope>
</reference>
<accession>A0A0F9IX42</accession>
<name>A0A0F9IX42_9ZZZZ</name>
<gene>
    <name evidence="1" type="ORF">LCGC14_1892330</name>
</gene>